<dbReference type="InParanoid" id="O67832"/>
<dbReference type="PANTHER" id="PTHR33525:SF4">
    <property type="entry name" value="CYCLIC DI-GMP PHOSPHODIESTERASE CDGJ"/>
    <property type="match status" value="1"/>
</dbReference>
<dbReference type="Proteomes" id="UP000000798">
    <property type="component" value="Chromosome"/>
</dbReference>
<organism evidence="2 3">
    <name type="scientific">Aquifex aeolicus (strain VF5)</name>
    <dbReference type="NCBI Taxonomy" id="224324"/>
    <lineage>
        <taxon>Bacteria</taxon>
        <taxon>Pseudomonadati</taxon>
        <taxon>Aquificota</taxon>
        <taxon>Aquificia</taxon>
        <taxon>Aquificales</taxon>
        <taxon>Aquificaceae</taxon>
        <taxon>Aquifex</taxon>
    </lineage>
</organism>
<dbReference type="SUPFAM" id="SSF109604">
    <property type="entry name" value="HD-domain/PDEase-like"/>
    <property type="match status" value="1"/>
</dbReference>
<proteinExistence type="predicted"/>
<protein>
    <recommendedName>
        <fullName evidence="1">HDOD domain-containing protein</fullName>
    </recommendedName>
</protein>
<dbReference type="Gene3D" id="3.20.20.450">
    <property type="entry name" value="EAL domain"/>
    <property type="match status" value="1"/>
</dbReference>
<name>O67832_AQUAE</name>
<dbReference type="PIR" id="D70475">
    <property type="entry name" value="D70475"/>
</dbReference>
<dbReference type="PIRSF" id="PIRSF003180">
    <property type="entry name" value="DiGMPpdiest_YuxH"/>
    <property type="match status" value="1"/>
</dbReference>
<dbReference type="PROSITE" id="PS51833">
    <property type="entry name" value="HDOD"/>
    <property type="match status" value="1"/>
</dbReference>
<keyword evidence="3" id="KW-1185">Reference proteome</keyword>
<gene>
    <name evidence="2" type="ordered locus">aq_2044</name>
</gene>
<evidence type="ECO:0000313" key="2">
    <source>
        <dbReference type="EMBL" id="AAC07799.1"/>
    </source>
</evidence>
<dbReference type="AlphaFoldDB" id="O67832"/>
<reference evidence="2 3" key="1">
    <citation type="journal article" date="1998" name="Nature">
        <title>The complete genome of the hyperthermophilic bacterium Aquifex aeolicus.</title>
        <authorList>
            <person name="Deckert G."/>
            <person name="Warren P.V."/>
            <person name="Gaasterland T."/>
            <person name="Young W.G."/>
            <person name="Lenox A.L."/>
            <person name="Graham D.E."/>
            <person name="Overbeek R."/>
            <person name="Snead M.A."/>
            <person name="Keller M."/>
            <person name="Aujay M."/>
            <person name="Huber R."/>
            <person name="Feldman R.A."/>
            <person name="Short J.M."/>
            <person name="Olson G.J."/>
            <person name="Swanson R.V."/>
        </authorList>
    </citation>
    <scope>NUCLEOTIDE SEQUENCE [LARGE SCALE GENOMIC DNA]</scope>
    <source>
        <strain evidence="2 3">VF5</strain>
    </source>
</reference>
<dbReference type="InterPro" id="IPR035919">
    <property type="entry name" value="EAL_sf"/>
</dbReference>
<sequence>MDLLYRHPILDGRKELFGFEFKLRENADNPAKVMNILIEENVIQEIDGKKCVIEFSEEFIESDAYELFPPSKVVIKLRDVKEVNEKLVNALKDLKAKGYELLISDFRFDKVSVLPLLPLSDYVSVNWKRRSFEGKDFEDEVDALKYINKKVIIYGVNTEEDFEEAKKLGDLFQGNLFPPSVVKNGRNLRFLKTTIIKLYDAIEKKDVNQIVNLIESDVGLTYKILKWVKNLYPGKSKDIQSVSDAVLFLSINNIANLLLVIAMSELFAGKYEEEIIKRSFFRAVLAQELAKIYIPEYAKEGYMIGLFSLVNELMNEEPASLARELGMSSEVVEALEKRYNEFGLLLSLVELLENHHDNERILRNVAKTINTTEDKMREAVKIAKERVENFTR</sequence>
<accession>O67832</accession>
<dbReference type="HOGENOM" id="CLU_044951_2_0_0"/>
<dbReference type="Pfam" id="PF08668">
    <property type="entry name" value="HDOD"/>
    <property type="match status" value="1"/>
</dbReference>
<dbReference type="InterPro" id="IPR052340">
    <property type="entry name" value="RNase_Y/CdgJ"/>
</dbReference>
<dbReference type="Gene3D" id="1.10.3210.10">
    <property type="entry name" value="Hypothetical protein af1432"/>
    <property type="match status" value="1"/>
</dbReference>
<feature type="domain" description="HDOD" evidence="1">
    <location>
        <begin position="185"/>
        <end position="375"/>
    </location>
</feature>
<dbReference type="SUPFAM" id="SSF141868">
    <property type="entry name" value="EAL domain-like"/>
    <property type="match status" value="1"/>
</dbReference>
<dbReference type="eggNOG" id="COG3434">
    <property type="taxonomic scope" value="Bacteria"/>
</dbReference>
<dbReference type="PANTHER" id="PTHR33525">
    <property type="match status" value="1"/>
</dbReference>
<dbReference type="RefSeq" id="WP_010881337.1">
    <property type="nucleotide sequence ID" value="NC_000918.1"/>
</dbReference>
<dbReference type="EnsemblBacteria" id="AAC07799">
    <property type="protein sequence ID" value="AAC07799"/>
    <property type="gene ID" value="aq_2044"/>
</dbReference>
<dbReference type="STRING" id="224324.aq_2044"/>
<dbReference type="InterPro" id="IPR014408">
    <property type="entry name" value="dGMP_Pdiesterase_EAL/HD-GYP"/>
</dbReference>
<evidence type="ECO:0000259" key="1">
    <source>
        <dbReference type="PROSITE" id="PS51833"/>
    </source>
</evidence>
<dbReference type="KEGG" id="aae:aq_2044"/>
<evidence type="ECO:0000313" key="3">
    <source>
        <dbReference type="Proteomes" id="UP000000798"/>
    </source>
</evidence>
<dbReference type="OrthoDB" id="9721at2"/>
<dbReference type="EMBL" id="AE000657">
    <property type="protein sequence ID" value="AAC07799.1"/>
    <property type="molecule type" value="Genomic_DNA"/>
</dbReference>
<dbReference type="InterPro" id="IPR013976">
    <property type="entry name" value="HDOD"/>
</dbReference>